<gene>
    <name evidence="1" type="ORF">GGD88_003251</name>
</gene>
<comment type="caution">
    <text evidence="1">The sequence shown here is derived from an EMBL/GenBank/DDBJ whole genome shotgun (WGS) entry which is preliminary data.</text>
</comment>
<evidence type="ECO:0000313" key="1">
    <source>
        <dbReference type="EMBL" id="MBB4287502.1"/>
    </source>
</evidence>
<dbReference type="AlphaFoldDB" id="A0A7W6S3H2"/>
<protein>
    <submittedName>
        <fullName evidence="1">Putative phiE125 gp8 family phage protein</fullName>
    </submittedName>
</protein>
<sequence length="192" mass="20669">MLTIEDAPDTDLVTLASVKTALSVTGTGDDAWLGDLIDRASAAVVSFCGWPILSGSYSETIETDGRTHTILLSRFPVSAVTGLTLDGVDVTADMDWKVQAGGGLTRWKDHRSTPWPRGAVVVEYDAGYATAPDDVQAATIELVRQWFDRNRDPNIKATSYADTTSVSYVVNPPGLPAVVRDLLTPHRLPGLR</sequence>
<keyword evidence="2" id="KW-1185">Reference proteome</keyword>
<dbReference type="Proteomes" id="UP000555728">
    <property type="component" value="Unassembled WGS sequence"/>
</dbReference>
<reference evidence="1 2" key="1">
    <citation type="submission" date="2020-08" db="EMBL/GenBank/DDBJ databases">
        <title>Genome sequencing of Purple Non-Sulfur Bacteria from various extreme environments.</title>
        <authorList>
            <person name="Mayer M."/>
        </authorList>
    </citation>
    <scope>NUCLEOTIDE SEQUENCE [LARGE SCALE GENOMIC DNA]</scope>
    <source>
        <strain evidence="1 2">JA135</strain>
    </source>
</reference>
<evidence type="ECO:0000313" key="2">
    <source>
        <dbReference type="Proteomes" id="UP000555728"/>
    </source>
</evidence>
<organism evidence="1 2">
    <name type="scientific">Roseospira goensis</name>
    <dbReference type="NCBI Taxonomy" id="391922"/>
    <lineage>
        <taxon>Bacteria</taxon>
        <taxon>Pseudomonadati</taxon>
        <taxon>Pseudomonadota</taxon>
        <taxon>Alphaproteobacteria</taxon>
        <taxon>Rhodospirillales</taxon>
        <taxon>Rhodospirillaceae</taxon>
        <taxon>Roseospira</taxon>
    </lineage>
</organism>
<name>A0A7W6S3H2_9PROT</name>
<dbReference type="EMBL" id="JACIGI010000039">
    <property type="protein sequence ID" value="MBB4287502.1"/>
    <property type="molecule type" value="Genomic_DNA"/>
</dbReference>
<dbReference type="Gene3D" id="1.10.3230.30">
    <property type="entry name" value="Phage gp6-like head-tail connector protein"/>
    <property type="match status" value="1"/>
</dbReference>
<dbReference type="RefSeq" id="WP_184437314.1">
    <property type="nucleotide sequence ID" value="NZ_JACIGI010000039.1"/>
</dbReference>
<proteinExistence type="predicted"/>
<accession>A0A7W6S3H2</accession>